<evidence type="ECO:0000313" key="3">
    <source>
        <dbReference type="Proteomes" id="UP000515163"/>
    </source>
</evidence>
<dbReference type="GO" id="GO:0098632">
    <property type="term" value="F:cell-cell adhesion mediator activity"/>
    <property type="evidence" value="ECO:0007669"/>
    <property type="project" value="TreeGrafter"/>
</dbReference>
<accession>A0A6P8JBA8</accession>
<dbReference type="SUPFAM" id="SSF56496">
    <property type="entry name" value="Fibrinogen C-terminal domain-like"/>
    <property type="match status" value="1"/>
</dbReference>
<dbReference type="NCBIfam" id="NF040941">
    <property type="entry name" value="GGGWT_bact"/>
    <property type="match status" value="1"/>
</dbReference>
<dbReference type="InterPro" id="IPR013783">
    <property type="entry name" value="Ig-like_fold"/>
</dbReference>
<evidence type="ECO:0000259" key="2">
    <source>
        <dbReference type="PROSITE" id="PS50835"/>
    </source>
</evidence>
<dbReference type="GO" id="GO:0007156">
    <property type="term" value="P:homophilic cell adhesion via plasma membrane adhesion molecules"/>
    <property type="evidence" value="ECO:0007669"/>
    <property type="project" value="TreeGrafter"/>
</dbReference>
<dbReference type="Gene3D" id="2.60.120.1000">
    <property type="match status" value="1"/>
</dbReference>
<dbReference type="InterPro" id="IPR007110">
    <property type="entry name" value="Ig-like_dom"/>
</dbReference>
<gene>
    <name evidence="4" type="primary">LOC116308640</name>
</gene>
<organism evidence="3 4">
    <name type="scientific">Actinia tenebrosa</name>
    <name type="common">Australian red waratah sea anemone</name>
    <dbReference type="NCBI Taxonomy" id="6105"/>
    <lineage>
        <taxon>Eukaryota</taxon>
        <taxon>Metazoa</taxon>
        <taxon>Cnidaria</taxon>
        <taxon>Anthozoa</taxon>
        <taxon>Hexacorallia</taxon>
        <taxon>Actiniaria</taxon>
        <taxon>Actiniidae</taxon>
        <taxon>Actinia</taxon>
    </lineage>
</organism>
<dbReference type="OrthoDB" id="26719at2759"/>
<dbReference type="SMART" id="SM00408">
    <property type="entry name" value="IGc2"/>
    <property type="match status" value="2"/>
</dbReference>
<dbReference type="InterPro" id="IPR003599">
    <property type="entry name" value="Ig_sub"/>
</dbReference>
<dbReference type="InterPro" id="IPR036056">
    <property type="entry name" value="Fibrinogen-like_C"/>
</dbReference>
<keyword evidence="3" id="KW-1185">Reference proteome</keyword>
<dbReference type="GO" id="GO:0030424">
    <property type="term" value="C:axon"/>
    <property type="evidence" value="ECO:0007669"/>
    <property type="project" value="TreeGrafter"/>
</dbReference>
<dbReference type="GO" id="GO:0007411">
    <property type="term" value="P:axon guidance"/>
    <property type="evidence" value="ECO:0007669"/>
    <property type="project" value="TreeGrafter"/>
</dbReference>
<evidence type="ECO:0000313" key="4">
    <source>
        <dbReference type="RefSeq" id="XP_031574973.1"/>
    </source>
</evidence>
<dbReference type="SMART" id="SM00409">
    <property type="entry name" value="IG"/>
    <property type="match status" value="2"/>
</dbReference>
<proteinExistence type="predicted"/>
<sequence>MEFFLKDVTRFMSVGCQDVTSYDGGIYSCEARSALGVAQANVTLIVQVPPRIVHITSSQIVEEGANVTLRCLTSHWSTVSWSKPYGKIPKSQSTKKEAKLIISGIKMEDSGDYVCQAENILGKNTKVTQITVVGALRFEVKPVLTNFPTIGSRVVINCKVVGALVTQWKKGNESLSEFISIFPNGTLVIPKLRNTDLGVYILTARNFQRAITAQVQIGYASCSEIKKTIPLLLSGKYTISPGGLSSFSVYCDMTDKGGVGVTVVSHDSEARTLVNGFEGVGSYRRDIHYAGITMNQVAALTKASRSCEQFLSFECQGDVAFIADGYGWWMSRDNVRQNYWGGATPGSGKCACGMTNSCQRRPGYCNCNNVGSHSEWHSDSGLLTDKSTLPVTQLRFGDTGDSSEKGYHTLGRLKCYGTL</sequence>
<dbReference type="Gene3D" id="2.60.40.10">
    <property type="entry name" value="Immunoglobulins"/>
    <property type="match status" value="3"/>
</dbReference>
<dbReference type="RefSeq" id="XP_031574973.1">
    <property type="nucleotide sequence ID" value="XM_031719113.1"/>
</dbReference>
<dbReference type="GO" id="GO:0070593">
    <property type="term" value="P:dendrite self-avoidance"/>
    <property type="evidence" value="ECO:0007669"/>
    <property type="project" value="TreeGrafter"/>
</dbReference>
<dbReference type="InParanoid" id="A0A6P8JBA8"/>
<dbReference type="PANTHER" id="PTHR10075:SF100">
    <property type="entry name" value="FASCICLIN-2"/>
    <property type="match status" value="1"/>
</dbReference>
<dbReference type="GeneID" id="116308640"/>
<reference evidence="4" key="1">
    <citation type="submission" date="2025-08" db="UniProtKB">
        <authorList>
            <consortium name="RefSeq"/>
        </authorList>
    </citation>
    <scope>IDENTIFICATION</scope>
    <source>
        <tissue evidence="4">Tentacle</tissue>
    </source>
</reference>
<dbReference type="Pfam" id="PF13927">
    <property type="entry name" value="Ig_3"/>
    <property type="match status" value="1"/>
</dbReference>
<feature type="domain" description="Ig-like" evidence="2">
    <location>
        <begin position="50"/>
        <end position="133"/>
    </location>
</feature>
<name>A0A6P8JBA8_ACTTE</name>
<dbReference type="GO" id="GO:0005886">
    <property type="term" value="C:plasma membrane"/>
    <property type="evidence" value="ECO:0007669"/>
    <property type="project" value="TreeGrafter"/>
</dbReference>
<dbReference type="InterPro" id="IPR036179">
    <property type="entry name" value="Ig-like_dom_sf"/>
</dbReference>
<dbReference type="PANTHER" id="PTHR10075">
    <property type="entry name" value="BASIGIN RELATED"/>
    <property type="match status" value="1"/>
</dbReference>
<dbReference type="Proteomes" id="UP000515163">
    <property type="component" value="Unplaced"/>
</dbReference>
<keyword evidence="1" id="KW-0393">Immunoglobulin domain</keyword>
<dbReference type="SUPFAM" id="SSF48726">
    <property type="entry name" value="Immunoglobulin"/>
    <property type="match status" value="3"/>
</dbReference>
<dbReference type="InterPro" id="IPR003598">
    <property type="entry name" value="Ig_sub2"/>
</dbReference>
<dbReference type="KEGG" id="aten:116308640"/>
<protein>
    <submittedName>
        <fullName evidence="4">Contactin-5-like</fullName>
    </submittedName>
</protein>
<dbReference type="PROSITE" id="PS50835">
    <property type="entry name" value="IG_LIKE"/>
    <property type="match status" value="1"/>
</dbReference>
<dbReference type="AlphaFoldDB" id="A0A6P8JBA8"/>
<evidence type="ECO:0000256" key="1">
    <source>
        <dbReference type="ARBA" id="ARBA00023319"/>
    </source>
</evidence>